<dbReference type="PROSITE" id="PS51085">
    <property type="entry name" value="2FE2S_FER_2"/>
    <property type="match status" value="1"/>
</dbReference>
<dbReference type="Pfam" id="PF00111">
    <property type="entry name" value="Fer2"/>
    <property type="match status" value="1"/>
</dbReference>
<evidence type="ECO:0008006" key="15">
    <source>
        <dbReference type="Google" id="ProtNLM"/>
    </source>
</evidence>
<protein>
    <recommendedName>
        <fullName evidence="15">Hybrid-cluster NAD(P)-dependent oxidoreductase</fullName>
    </recommendedName>
</protein>
<dbReference type="PRINTS" id="PR00371">
    <property type="entry name" value="FPNCR"/>
</dbReference>
<dbReference type="InterPro" id="IPR017927">
    <property type="entry name" value="FAD-bd_FR_type"/>
</dbReference>
<dbReference type="InterPro" id="IPR012675">
    <property type="entry name" value="Beta-grasp_dom_sf"/>
</dbReference>
<evidence type="ECO:0000256" key="1">
    <source>
        <dbReference type="ARBA" id="ARBA00001974"/>
    </source>
</evidence>
<dbReference type="InterPro" id="IPR039261">
    <property type="entry name" value="FNR_nucleotide-bd"/>
</dbReference>
<dbReference type="Gene3D" id="2.40.30.10">
    <property type="entry name" value="Translation factors"/>
    <property type="match status" value="1"/>
</dbReference>
<dbReference type="SUPFAM" id="SSF54292">
    <property type="entry name" value="2Fe-2S ferredoxin-like"/>
    <property type="match status" value="1"/>
</dbReference>
<evidence type="ECO:0000256" key="9">
    <source>
        <dbReference type="ARBA" id="ARBA00034078"/>
    </source>
</evidence>
<evidence type="ECO:0000256" key="10">
    <source>
        <dbReference type="ARBA" id="ARBA00061434"/>
    </source>
</evidence>
<dbReference type="InterPro" id="IPR017938">
    <property type="entry name" value="Riboflavin_synthase-like_b-brl"/>
</dbReference>
<keyword evidence="4" id="KW-0479">Metal-binding</keyword>
<comment type="caution">
    <text evidence="13">The sequence shown here is derived from an EMBL/GenBank/DDBJ whole genome shotgun (WGS) entry which is preliminary data.</text>
</comment>
<dbReference type="InterPro" id="IPR001709">
    <property type="entry name" value="Flavoprot_Pyr_Nucl_cyt_Rdtase"/>
</dbReference>
<dbReference type="PRINTS" id="PR00406">
    <property type="entry name" value="CYTB5RDTASE"/>
</dbReference>
<keyword evidence="6" id="KW-0560">Oxidoreductase</keyword>
<dbReference type="Pfam" id="PF00970">
    <property type="entry name" value="FAD_binding_6"/>
    <property type="match status" value="1"/>
</dbReference>
<dbReference type="PANTHER" id="PTHR47354:SF6">
    <property type="entry name" value="NADH OXIDOREDUCTASE HCR"/>
    <property type="match status" value="1"/>
</dbReference>
<dbReference type="PROSITE" id="PS00197">
    <property type="entry name" value="2FE2S_FER_1"/>
    <property type="match status" value="1"/>
</dbReference>
<name>A0A4R0XCJ1_9BURK</name>
<keyword evidence="8" id="KW-0411">Iron-sulfur</keyword>
<evidence type="ECO:0000259" key="11">
    <source>
        <dbReference type="PROSITE" id="PS51085"/>
    </source>
</evidence>
<proteinExistence type="inferred from homology"/>
<dbReference type="Pfam" id="PF00175">
    <property type="entry name" value="NAD_binding_1"/>
    <property type="match status" value="1"/>
</dbReference>
<feature type="domain" description="FAD-binding FR-type" evidence="12">
    <location>
        <begin position="15"/>
        <end position="118"/>
    </location>
</feature>
<evidence type="ECO:0000256" key="5">
    <source>
        <dbReference type="ARBA" id="ARBA00022827"/>
    </source>
</evidence>
<evidence type="ECO:0000256" key="6">
    <source>
        <dbReference type="ARBA" id="ARBA00023002"/>
    </source>
</evidence>
<accession>A0A4R0XCJ1</accession>
<keyword evidence="7" id="KW-0408">Iron</keyword>
<sequence>MAANQAGSLPSTRDDGFFLVECVAVADESVNVKTFEFVSVDGRSLDYAAGQHITVEAPTLSGILYRCYTLSSTPTRAGRFAITAKAAPHGPVSAWLHQEIAPGARLRISPPSGAFIAPEATGGAYLFVAGGVGITPLLSMTRALYDARAEIDLVFLQCASTQEDLLFRKELEEMAASWPSLRVKLTVSREAAVPLLAGRLERAKLAQWIPDIAKRTVYCCGPDAFMKTVYEAAVSLGVAPQRYRQESFVLPPAASATAFEAVVPTAQVSVMLAASRLECVASTNDVLIDAAQSVGVVIPSACRAGMCGTCKTRVIAGQVEMAHNGGITDEEIAEGWILTCCARPLTDIELDC</sequence>
<dbReference type="PANTHER" id="PTHR47354">
    <property type="entry name" value="NADH OXIDOREDUCTASE HCR"/>
    <property type="match status" value="1"/>
</dbReference>
<dbReference type="GO" id="GO:0016491">
    <property type="term" value="F:oxidoreductase activity"/>
    <property type="evidence" value="ECO:0007669"/>
    <property type="project" value="UniProtKB-KW"/>
</dbReference>
<dbReference type="Gene3D" id="3.40.50.80">
    <property type="entry name" value="Nucleotide-binding domain of ferredoxin-NADP reductase (FNR) module"/>
    <property type="match status" value="1"/>
</dbReference>
<dbReference type="CDD" id="cd00207">
    <property type="entry name" value="fer2"/>
    <property type="match status" value="1"/>
</dbReference>
<evidence type="ECO:0000256" key="7">
    <source>
        <dbReference type="ARBA" id="ARBA00023004"/>
    </source>
</evidence>
<evidence type="ECO:0000313" key="14">
    <source>
        <dbReference type="Proteomes" id="UP000294200"/>
    </source>
</evidence>
<evidence type="ECO:0000313" key="13">
    <source>
        <dbReference type="EMBL" id="TCG08116.1"/>
    </source>
</evidence>
<dbReference type="Gene3D" id="3.10.20.30">
    <property type="match status" value="1"/>
</dbReference>
<evidence type="ECO:0000256" key="8">
    <source>
        <dbReference type="ARBA" id="ARBA00023014"/>
    </source>
</evidence>
<dbReference type="Proteomes" id="UP000294200">
    <property type="component" value="Unassembled WGS sequence"/>
</dbReference>
<dbReference type="InterPro" id="IPR001041">
    <property type="entry name" value="2Fe-2S_ferredoxin-type"/>
</dbReference>
<comment type="cofactor">
    <cofactor evidence="9">
        <name>[2Fe-2S] cluster</name>
        <dbReference type="ChEBI" id="CHEBI:190135"/>
    </cofactor>
</comment>
<evidence type="ECO:0000256" key="4">
    <source>
        <dbReference type="ARBA" id="ARBA00022723"/>
    </source>
</evidence>
<evidence type="ECO:0000259" key="12">
    <source>
        <dbReference type="PROSITE" id="PS51384"/>
    </source>
</evidence>
<dbReference type="InterPro" id="IPR006058">
    <property type="entry name" value="2Fe2S_fd_BS"/>
</dbReference>
<reference evidence="13 14" key="1">
    <citation type="submission" date="2017-02" db="EMBL/GenBank/DDBJ databases">
        <title>Paraburkholderia sophoroidis sp. nov. and Paraburkholderia steynii sp. nov. rhizobial symbionts of the fynbos legume Hypocalyptus sophoroides.</title>
        <authorList>
            <person name="Steenkamp E.T."/>
            <person name="Beukes C.W."/>
            <person name="Van Zyl E."/>
            <person name="Avontuur J."/>
            <person name="Chan W.Y."/>
            <person name="Hassen A."/>
            <person name="Palmer M."/>
            <person name="Mthombeni L."/>
            <person name="Phalane F."/>
            <person name="Sereme K."/>
            <person name="Venter S.N."/>
        </authorList>
    </citation>
    <scope>NUCLEOTIDE SEQUENCE [LARGE SCALE GENOMIC DNA]</scope>
    <source>
        <strain evidence="13 14">HC1.1ba</strain>
    </source>
</reference>
<comment type="cofactor">
    <cofactor evidence="1">
        <name>FAD</name>
        <dbReference type="ChEBI" id="CHEBI:57692"/>
    </cofactor>
</comment>
<dbReference type="GO" id="GO:0046872">
    <property type="term" value="F:metal ion binding"/>
    <property type="evidence" value="ECO:0007669"/>
    <property type="project" value="UniProtKB-KW"/>
</dbReference>
<keyword evidence="5" id="KW-0274">FAD</keyword>
<comment type="similarity">
    <text evidence="10">In the N-terminal section; belongs to the FAD-binding oxidoreductase type 6 family.</text>
</comment>
<dbReference type="InterPro" id="IPR050415">
    <property type="entry name" value="MRET"/>
</dbReference>
<keyword evidence="3" id="KW-0001">2Fe-2S</keyword>
<dbReference type="PROSITE" id="PS51384">
    <property type="entry name" value="FAD_FR"/>
    <property type="match status" value="1"/>
</dbReference>
<dbReference type="InterPro" id="IPR036010">
    <property type="entry name" value="2Fe-2S_ferredoxin-like_sf"/>
</dbReference>
<evidence type="ECO:0000256" key="3">
    <source>
        <dbReference type="ARBA" id="ARBA00022714"/>
    </source>
</evidence>
<dbReference type="GO" id="GO:0051537">
    <property type="term" value="F:2 iron, 2 sulfur cluster binding"/>
    <property type="evidence" value="ECO:0007669"/>
    <property type="project" value="UniProtKB-KW"/>
</dbReference>
<keyword evidence="2" id="KW-0285">Flavoprotein</keyword>
<dbReference type="EMBL" id="MWML01000044">
    <property type="protein sequence ID" value="TCG08116.1"/>
    <property type="molecule type" value="Genomic_DNA"/>
</dbReference>
<keyword evidence="14" id="KW-1185">Reference proteome</keyword>
<dbReference type="InterPro" id="IPR008333">
    <property type="entry name" value="Cbr1-like_FAD-bd_dom"/>
</dbReference>
<dbReference type="AlphaFoldDB" id="A0A4R0XCJ1"/>
<dbReference type="SUPFAM" id="SSF63380">
    <property type="entry name" value="Riboflavin synthase domain-like"/>
    <property type="match status" value="1"/>
</dbReference>
<dbReference type="SUPFAM" id="SSF52343">
    <property type="entry name" value="Ferredoxin reductase-like, C-terminal NADP-linked domain"/>
    <property type="match status" value="1"/>
</dbReference>
<evidence type="ECO:0000256" key="2">
    <source>
        <dbReference type="ARBA" id="ARBA00022630"/>
    </source>
</evidence>
<dbReference type="InterPro" id="IPR001433">
    <property type="entry name" value="OxRdtase_FAD/NAD-bd"/>
</dbReference>
<feature type="domain" description="2Fe-2S ferredoxin-type" evidence="11">
    <location>
        <begin position="266"/>
        <end position="352"/>
    </location>
</feature>
<organism evidence="13 14">
    <name type="scientific">Paraburkholderia steynii</name>
    <dbReference type="NCBI Taxonomy" id="1245441"/>
    <lineage>
        <taxon>Bacteria</taxon>
        <taxon>Pseudomonadati</taxon>
        <taxon>Pseudomonadota</taxon>
        <taxon>Betaproteobacteria</taxon>
        <taxon>Burkholderiales</taxon>
        <taxon>Burkholderiaceae</taxon>
        <taxon>Paraburkholderia</taxon>
    </lineage>
</organism>
<gene>
    <name evidence="13" type="ORF">BZM27_14520</name>
</gene>